<keyword evidence="1" id="KW-0472">Membrane</keyword>
<dbReference type="AlphaFoldDB" id="A0ABD7WYR3"/>
<keyword evidence="1" id="KW-1133">Transmembrane helix</keyword>
<proteinExistence type="predicted"/>
<dbReference type="Proteomes" id="UP001220217">
    <property type="component" value="Chromosome"/>
</dbReference>
<evidence type="ECO:0000313" key="2">
    <source>
        <dbReference type="EMBL" id="WEA45438.1"/>
    </source>
</evidence>
<keyword evidence="1" id="KW-0812">Transmembrane</keyword>
<gene>
    <name evidence="2" type="ORF">PWO00_05555</name>
</gene>
<dbReference type="RefSeq" id="WP_275036929.1">
    <property type="nucleotide sequence ID" value="NZ_CP118718.1"/>
</dbReference>
<feature type="transmembrane region" description="Helical" evidence="1">
    <location>
        <begin position="139"/>
        <end position="158"/>
    </location>
</feature>
<name>A0ABD7WYR3_PRIAR</name>
<accession>A0ABD7WYR3</accession>
<sequence length="161" mass="18335">MTFQPIQALQKAVESKNIRNIRSAISSYMVSDPTDSRGEIHRAVRHVESNGIKNLWEPHDNEQFKNKNEWDKEYYGALQAELMFNFSKERFNHALEVGGAVYKKAPKQNNNNTSERLVTRKCDVKSPSNNRNESDIKKFLPVLIGIGVAAAAVIIYLVNKD</sequence>
<evidence type="ECO:0000313" key="3">
    <source>
        <dbReference type="Proteomes" id="UP001220217"/>
    </source>
</evidence>
<dbReference type="EMBL" id="CP118718">
    <property type="protein sequence ID" value="WEA45438.1"/>
    <property type="molecule type" value="Genomic_DNA"/>
</dbReference>
<evidence type="ECO:0000256" key="1">
    <source>
        <dbReference type="SAM" id="Phobius"/>
    </source>
</evidence>
<protein>
    <submittedName>
        <fullName evidence="2">Uncharacterized protein</fullName>
    </submittedName>
</protein>
<reference evidence="2 3" key="1">
    <citation type="submission" date="2023-02" db="EMBL/GenBank/DDBJ databases">
        <title>Complete genome sequence of Priestia aryabhattai G5MAi6, a methanol-tolerant strain isolated from tap water in Hong Kong.</title>
        <authorList>
            <person name="Leung K.M."/>
            <person name="Lai G.K.K."/>
            <person name="Griffin S.D.J."/>
        </authorList>
    </citation>
    <scope>NUCLEOTIDE SEQUENCE [LARGE SCALE GENOMIC DNA]</scope>
    <source>
        <strain evidence="2 3">G5MAi6</strain>
    </source>
</reference>
<organism evidence="2 3">
    <name type="scientific">Priestia aryabhattai</name>
    <name type="common">Bacillus aryabhattai</name>
    <dbReference type="NCBI Taxonomy" id="412384"/>
    <lineage>
        <taxon>Bacteria</taxon>
        <taxon>Bacillati</taxon>
        <taxon>Bacillota</taxon>
        <taxon>Bacilli</taxon>
        <taxon>Bacillales</taxon>
        <taxon>Bacillaceae</taxon>
        <taxon>Priestia</taxon>
    </lineage>
</organism>